<evidence type="ECO:0000313" key="5">
    <source>
        <dbReference type="Proteomes" id="UP000218231"/>
    </source>
</evidence>
<dbReference type="EMBL" id="LIAE01010309">
    <property type="protein sequence ID" value="PAV63398.1"/>
    <property type="molecule type" value="Genomic_DNA"/>
</dbReference>
<keyword evidence="2" id="KW-0689">Ribosomal protein</keyword>
<keyword evidence="5" id="KW-1185">Reference proteome</keyword>
<dbReference type="FunFam" id="3.30.420.80:FF:000016">
    <property type="entry name" value="Mitochondrial Ribosomal Protein, Small"/>
    <property type="match status" value="1"/>
</dbReference>
<dbReference type="GO" id="GO:1990904">
    <property type="term" value="C:ribonucleoprotein complex"/>
    <property type="evidence" value="ECO:0007669"/>
    <property type="project" value="UniProtKB-KW"/>
</dbReference>
<dbReference type="GO" id="GO:0003735">
    <property type="term" value="F:structural constituent of ribosome"/>
    <property type="evidence" value="ECO:0007669"/>
    <property type="project" value="InterPro"/>
</dbReference>
<evidence type="ECO:0000256" key="1">
    <source>
        <dbReference type="ARBA" id="ARBA00006194"/>
    </source>
</evidence>
<organism evidence="4 5">
    <name type="scientific">Diploscapter pachys</name>
    <dbReference type="NCBI Taxonomy" id="2018661"/>
    <lineage>
        <taxon>Eukaryota</taxon>
        <taxon>Metazoa</taxon>
        <taxon>Ecdysozoa</taxon>
        <taxon>Nematoda</taxon>
        <taxon>Chromadorea</taxon>
        <taxon>Rhabditida</taxon>
        <taxon>Rhabditina</taxon>
        <taxon>Rhabditomorpha</taxon>
        <taxon>Rhabditoidea</taxon>
        <taxon>Rhabditidae</taxon>
        <taxon>Diploscapter</taxon>
    </lineage>
</organism>
<proteinExistence type="inferred from homology"/>
<evidence type="ECO:0008006" key="6">
    <source>
        <dbReference type="Google" id="ProtNLM"/>
    </source>
</evidence>
<evidence type="ECO:0000313" key="4">
    <source>
        <dbReference type="EMBL" id="PAV63398.1"/>
    </source>
</evidence>
<dbReference type="Proteomes" id="UP000218231">
    <property type="component" value="Unassembled WGS sequence"/>
</dbReference>
<dbReference type="OrthoDB" id="1654884at2759"/>
<evidence type="ECO:0000256" key="2">
    <source>
        <dbReference type="ARBA" id="ARBA00022980"/>
    </source>
</evidence>
<dbReference type="GO" id="GO:0005840">
    <property type="term" value="C:ribosome"/>
    <property type="evidence" value="ECO:0007669"/>
    <property type="project" value="UniProtKB-KW"/>
</dbReference>
<reference evidence="4 5" key="1">
    <citation type="journal article" date="2017" name="Curr. Biol.">
        <title>Genome architecture and evolution of a unichromosomal asexual nematode.</title>
        <authorList>
            <person name="Fradin H."/>
            <person name="Zegar C."/>
            <person name="Gutwein M."/>
            <person name="Lucas J."/>
            <person name="Kovtun M."/>
            <person name="Corcoran D."/>
            <person name="Baugh L.R."/>
            <person name="Kiontke K."/>
            <person name="Gunsalus K."/>
            <person name="Fitch D.H."/>
            <person name="Piano F."/>
        </authorList>
    </citation>
    <scope>NUCLEOTIDE SEQUENCE [LARGE SCALE GENOMIC DNA]</scope>
    <source>
        <strain evidence="4">PF1309</strain>
    </source>
</reference>
<dbReference type="HAMAP" id="MF_01310">
    <property type="entry name" value="Ribosomal_uS11"/>
    <property type="match status" value="1"/>
</dbReference>
<name>A0A2A2JNW7_9BILA</name>
<comment type="similarity">
    <text evidence="1">Belongs to the universal ribosomal protein uS11 family.</text>
</comment>
<dbReference type="AlphaFoldDB" id="A0A2A2JNW7"/>
<dbReference type="STRING" id="2018661.A0A2A2JNW7"/>
<dbReference type="Gene3D" id="3.30.420.80">
    <property type="entry name" value="Ribosomal protein S11"/>
    <property type="match status" value="1"/>
</dbReference>
<dbReference type="GO" id="GO:0006412">
    <property type="term" value="P:translation"/>
    <property type="evidence" value="ECO:0007669"/>
    <property type="project" value="InterPro"/>
</dbReference>
<dbReference type="InterPro" id="IPR036967">
    <property type="entry name" value="Ribosomal_uS11_sf"/>
</dbReference>
<dbReference type="Pfam" id="PF00411">
    <property type="entry name" value="Ribosomal_S11"/>
    <property type="match status" value="1"/>
</dbReference>
<sequence>MAARNLALQFSRLALGTRASCSQILPIRSISSSLPKFDSIRDNHRAGTRLTGPEQEIFEGTTGANQLLSVNLKNIEARFPTAETLNQLFDGIPYKDLPIVYIKATKNNTLINVMDNKQHVIIYTSCRLEGFKHARKKTTIAGQTTGVAAGQKLVRRGIRTVRVEVKGIGPGRLSSVKGMDTAGVKIVSITDHSNLIELGPRPRKIRRI</sequence>
<comment type="caution">
    <text evidence="4">The sequence shown here is derived from an EMBL/GenBank/DDBJ whole genome shotgun (WGS) entry which is preliminary data.</text>
</comment>
<dbReference type="SUPFAM" id="SSF53137">
    <property type="entry name" value="Translational machinery components"/>
    <property type="match status" value="1"/>
</dbReference>
<keyword evidence="3" id="KW-0687">Ribonucleoprotein</keyword>
<protein>
    <recommendedName>
        <fullName evidence="6">Ribosomal protein S11</fullName>
    </recommendedName>
</protein>
<evidence type="ECO:0000256" key="3">
    <source>
        <dbReference type="ARBA" id="ARBA00023274"/>
    </source>
</evidence>
<gene>
    <name evidence="4" type="ORF">WR25_20336</name>
</gene>
<dbReference type="InterPro" id="IPR001971">
    <property type="entry name" value="Ribosomal_uS11"/>
</dbReference>
<accession>A0A2A2JNW7</accession>
<dbReference type="PANTHER" id="PTHR11759">
    <property type="entry name" value="40S RIBOSOMAL PROTEIN S14/30S RIBOSOMAL PROTEIN S11"/>
    <property type="match status" value="1"/>
</dbReference>